<reference evidence="1 3" key="1">
    <citation type="journal article" date="2014" name="BMC Genomics">
        <title>Genome sequence of Anopheles sinensis provides insight into genetics basis of mosquito competence for malaria parasites.</title>
        <authorList>
            <person name="Zhou D."/>
            <person name="Zhang D."/>
            <person name="Ding G."/>
            <person name="Shi L."/>
            <person name="Hou Q."/>
            <person name="Ye Y."/>
            <person name="Xu Y."/>
            <person name="Zhou H."/>
            <person name="Xiong C."/>
            <person name="Li S."/>
            <person name="Yu J."/>
            <person name="Hong S."/>
            <person name="Yu X."/>
            <person name="Zou P."/>
            <person name="Chen C."/>
            <person name="Chang X."/>
            <person name="Wang W."/>
            <person name="Lv Y."/>
            <person name="Sun Y."/>
            <person name="Ma L."/>
            <person name="Shen B."/>
            <person name="Zhu C."/>
        </authorList>
    </citation>
    <scope>NUCLEOTIDE SEQUENCE [LARGE SCALE GENOMIC DNA]</scope>
</reference>
<dbReference type="Proteomes" id="UP000030765">
    <property type="component" value="Unassembled WGS sequence"/>
</dbReference>
<dbReference type="VEuPathDB" id="VectorBase:ASIC001885"/>
<dbReference type="EMBL" id="KE524467">
    <property type="protein sequence ID" value="KFB35369.1"/>
    <property type="molecule type" value="Genomic_DNA"/>
</dbReference>
<gene>
    <name evidence="1" type="ORF">ZHAS_00001885</name>
</gene>
<protein>
    <submittedName>
        <fullName evidence="1 2">Glycosyltransferase</fullName>
    </submittedName>
</protein>
<dbReference type="EMBL" id="ATLV01008341">
    <property type="status" value="NOT_ANNOTATED_CDS"/>
    <property type="molecule type" value="Genomic_DNA"/>
</dbReference>
<keyword evidence="3" id="KW-1185">Reference proteome</keyword>
<accession>A0A084VBM5</accession>
<dbReference type="AlphaFoldDB" id="A0A084VBM5"/>
<proteinExistence type="predicted"/>
<sequence>MTSLSTSPPSRVVIAMIIDLTRPGPRTSQADAIPAGLPAGRSLINYAQRPPKTMGH</sequence>
<reference evidence="2" key="2">
    <citation type="submission" date="2020-05" db="UniProtKB">
        <authorList>
            <consortium name="EnsemblMetazoa"/>
        </authorList>
    </citation>
    <scope>IDENTIFICATION</scope>
</reference>
<dbReference type="EnsemblMetazoa" id="ASIC001885-RA">
    <property type="protein sequence ID" value="ASIC001885-PA"/>
    <property type="gene ID" value="ASIC001885"/>
</dbReference>
<organism evidence="1">
    <name type="scientific">Anopheles sinensis</name>
    <name type="common">Mosquito</name>
    <dbReference type="NCBI Taxonomy" id="74873"/>
    <lineage>
        <taxon>Eukaryota</taxon>
        <taxon>Metazoa</taxon>
        <taxon>Ecdysozoa</taxon>
        <taxon>Arthropoda</taxon>
        <taxon>Hexapoda</taxon>
        <taxon>Insecta</taxon>
        <taxon>Pterygota</taxon>
        <taxon>Neoptera</taxon>
        <taxon>Endopterygota</taxon>
        <taxon>Diptera</taxon>
        <taxon>Nematocera</taxon>
        <taxon>Culicoidea</taxon>
        <taxon>Culicidae</taxon>
        <taxon>Anophelinae</taxon>
        <taxon>Anopheles</taxon>
    </lineage>
</organism>
<dbReference type="GO" id="GO:0016740">
    <property type="term" value="F:transferase activity"/>
    <property type="evidence" value="ECO:0007669"/>
    <property type="project" value="UniProtKB-KW"/>
</dbReference>
<evidence type="ECO:0000313" key="1">
    <source>
        <dbReference type="EMBL" id="KFB35369.1"/>
    </source>
</evidence>
<evidence type="ECO:0000313" key="3">
    <source>
        <dbReference type="Proteomes" id="UP000030765"/>
    </source>
</evidence>
<name>A0A084VBM5_ANOSI</name>
<evidence type="ECO:0000313" key="2">
    <source>
        <dbReference type="EnsemblMetazoa" id="ASIC001885-PA"/>
    </source>
</evidence>
<keyword evidence="1" id="KW-0808">Transferase</keyword>